<evidence type="ECO:0000313" key="2">
    <source>
        <dbReference type="EMBL" id="OCL05081.1"/>
    </source>
</evidence>
<dbReference type="AlphaFoldDB" id="A0A8E2EV02"/>
<reference evidence="2 3" key="1">
    <citation type="journal article" date="2016" name="Nat. Commun.">
        <title>Ectomycorrhizal ecology is imprinted in the genome of the dominant symbiotic fungus Cenococcum geophilum.</title>
        <authorList>
            <consortium name="DOE Joint Genome Institute"/>
            <person name="Peter M."/>
            <person name="Kohler A."/>
            <person name="Ohm R.A."/>
            <person name="Kuo A."/>
            <person name="Krutzmann J."/>
            <person name="Morin E."/>
            <person name="Arend M."/>
            <person name="Barry K.W."/>
            <person name="Binder M."/>
            <person name="Choi C."/>
            <person name="Clum A."/>
            <person name="Copeland A."/>
            <person name="Grisel N."/>
            <person name="Haridas S."/>
            <person name="Kipfer T."/>
            <person name="LaButti K."/>
            <person name="Lindquist E."/>
            <person name="Lipzen A."/>
            <person name="Maire R."/>
            <person name="Meier B."/>
            <person name="Mihaltcheva S."/>
            <person name="Molinier V."/>
            <person name="Murat C."/>
            <person name="Poggeler S."/>
            <person name="Quandt C.A."/>
            <person name="Sperisen C."/>
            <person name="Tritt A."/>
            <person name="Tisserant E."/>
            <person name="Crous P.W."/>
            <person name="Henrissat B."/>
            <person name="Nehls U."/>
            <person name="Egli S."/>
            <person name="Spatafora J.W."/>
            <person name="Grigoriev I.V."/>
            <person name="Martin F.M."/>
        </authorList>
    </citation>
    <scope>NUCLEOTIDE SEQUENCE [LARGE SCALE GENOMIC DNA]</scope>
    <source>
        <strain evidence="2 3">CBS 207.34</strain>
    </source>
</reference>
<dbReference type="Proteomes" id="UP000250140">
    <property type="component" value="Unassembled WGS sequence"/>
</dbReference>
<protein>
    <submittedName>
        <fullName evidence="2">Uncharacterized protein</fullName>
    </submittedName>
</protein>
<feature type="compositionally biased region" description="Polar residues" evidence="1">
    <location>
        <begin position="11"/>
        <end position="24"/>
    </location>
</feature>
<keyword evidence="3" id="KW-1185">Reference proteome</keyword>
<proteinExistence type="predicted"/>
<gene>
    <name evidence="2" type="ORF">AOQ84DRAFT_104071</name>
</gene>
<organism evidence="2 3">
    <name type="scientific">Glonium stellatum</name>
    <dbReference type="NCBI Taxonomy" id="574774"/>
    <lineage>
        <taxon>Eukaryota</taxon>
        <taxon>Fungi</taxon>
        <taxon>Dikarya</taxon>
        <taxon>Ascomycota</taxon>
        <taxon>Pezizomycotina</taxon>
        <taxon>Dothideomycetes</taxon>
        <taxon>Pleosporomycetidae</taxon>
        <taxon>Gloniales</taxon>
        <taxon>Gloniaceae</taxon>
        <taxon>Glonium</taxon>
    </lineage>
</organism>
<evidence type="ECO:0000256" key="1">
    <source>
        <dbReference type="SAM" id="MobiDB-lite"/>
    </source>
</evidence>
<accession>A0A8E2EV02</accession>
<dbReference type="EMBL" id="KV750384">
    <property type="protein sequence ID" value="OCL05081.1"/>
    <property type="molecule type" value="Genomic_DNA"/>
</dbReference>
<sequence>MKEAHDAIFSAEQTTLANAGSSKYQPEVEEVEAKASTLKDKIIQPTWHRNELKDSIEDLKTAHAKLNGKVEEERKKIEAAKLAEETKQEDRKKQTEETEKKKHGFVNLNKGTMKSGFTSVV</sequence>
<feature type="compositionally biased region" description="Polar residues" evidence="1">
    <location>
        <begin position="109"/>
        <end position="121"/>
    </location>
</feature>
<evidence type="ECO:0000313" key="3">
    <source>
        <dbReference type="Proteomes" id="UP000250140"/>
    </source>
</evidence>
<feature type="compositionally biased region" description="Basic and acidic residues" evidence="1">
    <location>
        <begin position="81"/>
        <end position="100"/>
    </location>
</feature>
<feature type="region of interest" description="Disordered" evidence="1">
    <location>
        <begin position="81"/>
        <end position="121"/>
    </location>
</feature>
<name>A0A8E2EV02_9PEZI</name>
<feature type="region of interest" description="Disordered" evidence="1">
    <location>
        <begin position="1"/>
        <end position="25"/>
    </location>
</feature>